<dbReference type="EMBL" id="JAELUR010000013">
    <property type="protein sequence ID" value="KAG7424334.1"/>
    <property type="molecule type" value="Genomic_DNA"/>
</dbReference>
<sequence length="468" mass="51937">MEEYSNNMRMGNTSDIDLAVVSAQVAVSMTLKTDPRCAASLNNLGSKLGRRYQRTGAMSDLEEAISVARQVATATPNDHPGRAIHLNNLGIKLESRYKRTAAINDLHEASAHLYEAWNTCTAIPFVRIRSAARCIKLLAPQDKLDAAAQLGKAVIRMLPSVNTKLLDRTDQQYIISTFAGVAADLCALRLTMNQVEDALLYLEQGRAVILSQLIDNRSDVSDLAKNHPKIACRYEELRNDVNTPIRSLEQDAAREQALNACIDEIRTIQGHERFLLSQTTAEMQECAAGGTIVVVNITEYRSDAILILPTIIDAINLPDLLASDVETWLDKDWTYQRPERAVKNRDYSRYLAWLWKSCVKQVLDRLHGLHTSAGCDPFRVWWVGSGLASTMPFHAAGIHDISTTETAYHKAVSSYTPSIKALARARKQDKDLKRTTGSLLVVTMPTTPPEGEKALANLFGVNEERNHS</sequence>
<dbReference type="Proteomes" id="UP000693942">
    <property type="component" value="Unassembled WGS sequence"/>
</dbReference>
<reference evidence="1" key="1">
    <citation type="submission" date="2021-04" db="EMBL/GenBank/DDBJ databases">
        <title>First draft genome resource for Brassicaceae pathogens Fusarium oxysporum f. sp. raphani and Fusarium oxysporum f. sp. rapae.</title>
        <authorList>
            <person name="Asai S."/>
        </authorList>
    </citation>
    <scope>NUCLEOTIDE SEQUENCE</scope>
    <source>
        <strain evidence="1">Tf1262</strain>
    </source>
</reference>
<dbReference type="AlphaFoldDB" id="A0A8J5PI13"/>
<evidence type="ECO:0000313" key="1">
    <source>
        <dbReference type="EMBL" id="KAG7424334.1"/>
    </source>
</evidence>
<name>A0A8J5PI13_FUSOX</name>
<gene>
    <name evidence="1" type="ORF">Forpi1262_v014530</name>
</gene>
<comment type="caution">
    <text evidence="1">The sequence shown here is derived from an EMBL/GenBank/DDBJ whole genome shotgun (WGS) entry which is preliminary data.</text>
</comment>
<organism evidence="1 2">
    <name type="scientific">Fusarium oxysporum f. sp. raphani</name>
    <dbReference type="NCBI Taxonomy" id="96318"/>
    <lineage>
        <taxon>Eukaryota</taxon>
        <taxon>Fungi</taxon>
        <taxon>Dikarya</taxon>
        <taxon>Ascomycota</taxon>
        <taxon>Pezizomycotina</taxon>
        <taxon>Sordariomycetes</taxon>
        <taxon>Hypocreomycetidae</taxon>
        <taxon>Hypocreales</taxon>
        <taxon>Nectriaceae</taxon>
        <taxon>Fusarium</taxon>
        <taxon>Fusarium oxysporum species complex</taxon>
    </lineage>
</organism>
<proteinExistence type="predicted"/>
<evidence type="ECO:0008006" key="3">
    <source>
        <dbReference type="Google" id="ProtNLM"/>
    </source>
</evidence>
<dbReference type="Pfam" id="PF13374">
    <property type="entry name" value="TPR_10"/>
    <property type="match status" value="1"/>
</dbReference>
<evidence type="ECO:0000313" key="2">
    <source>
        <dbReference type="Proteomes" id="UP000693942"/>
    </source>
</evidence>
<accession>A0A8J5PI13</accession>
<protein>
    <recommendedName>
        <fullName evidence="3">CHAT domain-containing protein</fullName>
    </recommendedName>
</protein>